<evidence type="ECO:0000256" key="1">
    <source>
        <dbReference type="SAM" id="SignalP"/>
    </source>
</evidence>
<dbReference type="AlphaFoldDB" id="A0AA41ZGS1"/>
<accession>A0AA41ZGS1</accession>
<name>A0AA41ZGS1_9GAMM</name>
<keyword evidence="1" id="KW-0732">Signal</keyword>
<dbReference type="PROSITE" id="PS51257">
    <property type="entry name" value="PROKAR_LIPOPROTEIN"/>
    <property type="match status" value="1"/>
</dbReference>
<evidence type="ECO:0008006" key="4">
    <source>
        <dbReference type="Google" id="ProtNLM"/>
    </source>
</evidence>
<protein>
    <recommendedName>
        <fullName evidence="4">Lipoprotein</fullName>
    </recommendedName>
</protein>
<comment type="caution">
    <text evidence="2">The sequence shown here is derived from an EMBL/GenBank/DDBJ whole genome shotgun (WGS) entry which is preliminary data.</text>
</comment>
<keyword evidence="3" id="KW-1185">Reference proteome</keyword>
<evidence type="ECO:0000313" key="3">
    <source>
        <dbReference type="Proteomes" id="UP001165678"/>
    </source>
</evidence>
<proteinExistence type="predicted"/>
<dbReference type="EMBL" id="JAPIVE010000002">
    <property type="protein sequence ID" value="MCX2524472.1"/>
    <property type="molecule type" value="Genomic_DNA"/>
</dbReference>
<evidence type="ECO:0000313" key="2">
    <source>
        <dbReference type="EMBL" id="MCX2524472.1"/>
    </source>
</evidence>
<dbReference type="Proteomes" id="UP001165678">
    <property type="component" value="Unassembled WGS sequence"/>
</dbReference>
<reference evidence="2" key="1">
    <citation type="submission" date="2022-11" db="EMBL/GenBank/DDBJ databases">
        <title>Larsenimonas rhizosphaerae sp. nov., isolated from a tidal mudflat.</title>
        <authorList>
            <person name="Lee S.D."/>
            <person name="Kim I.S."/>
        </authorList>
    </citation>
    <scope>NUCLEOTIDE SEQUENCE</scope>
    <source>
        <strain evidence="2">GH2-1</strain>
    </source>
</reference>
<feature type="chain" id="PRO_5041334575" description="Lipoprotein" evidence="1">
    <location>
        <begin position="26"/>
        <end position="174"/>
    </location>
</feature>
<organism evidence="2 3">
    <name type="scientific">Larsenimonas rhizosphaerae</name>
    <dbReference type="NCBI Taxonomy" id="2944682"/>
    <lineage>
        <taxon>Bacteria</taxon>
        <taxon>Pseudomonadati</taxon>
        <taxon>Pseudomonadota</taxon>
        <taxon>Gammaproteobacteria</taxon>
        <taxon>Oceanospirillales</taxon>
        <taxon>Halomonadaceae</taxon>
        <taxon>Larsenimonas</taxon>
    </lineage>
</organism>
<dbReference type="RefSeq" id="WP_250935532.1">
    <property type="nucleotide sequence ID" value="NZ_JAMLJK010000001.1"/>
</dbReference>
<gene>
    <name evidence="2" type="ORF">OQ287_09475</name>
</gene>
<sequence length="174" mass="19118">MAKHFIRVMPILGLLLMTAGLTGCASGLSEQQQREYAIYKERGQARVVKDPDSGAILGMLPGGGSWYTGNYGAAALNTALWPLSMLWDPANGYNAATSANYLATKSWLQEQQSKETARLKDRRKKGMVNESQYQQELQKIKAKYIVSPMNQISTGVVATPESTSRNLVSNSTRQ</sequence>
<feature type="signal peptide" evidence="1">
    <location>
        <begin position="1"/>
        <end position="25"/>
    </location>
</feature>